<dbReference type="Proteomes" id="UP001151699">
    <property type="component" value="Chromosome X"/>
</dbReference>
<protein>
    <submittedName>
        <fullName evidence="1">Uncharacterized protein</fullName>
    </submittedName>
</protein>
<accession>A0A9Q0MSV1</accession>
<comment type="caution">
    <text evidence="1">The sequence shown here is derived from an EMBL/GenBank/DDBJ whole genome shotgun (WGS) entry which is preliminary data.</text>
</comment>
<proteinExistence type="predicted"/>
<dbReference type="EMBL" id="WJQU01000003">
    <property type="protein sequence ID" value="KAJ6637358.1"/>
    <property type="molecule type" value="Genomic_DNA"/>
</dbReference>
<keyword evidence="2" id="KW-1185">Reference proteome</keyword>
<evidence type="ECO:0000313" key="2">
    <source>
        <dbReference type="Proteomes" id="UP001151699"/>
    </source>
</evidence>
<dbReference type="AlphaFoldDB" id="A0A9Q0MSV1"/>
<evidence type="ECO:0000313" key="1">
    <source>
        <dbReference type="EMBL" id="KAJ6637358.1"/>
    </source>
</evidence>
<organism evidence="1 2">
    <name type="scientific">Pseudolycoriella hygida</name>
    <dbReference type="NCBI Taxonomy" id="35572"/>
    <lineage>
        <taxon>Eukaryota</taxon>
        <taxon>Metazoa</taxon>
        <taxon>Ecdysozoa</taxon>
        <taxon>Arthropoda</taxon>
        <taxon>Hexapoda</taxon>
        <taxon>Insecta</taxon>
        <taxon>Pterygota</taxon>
        <taxon>Neoptera</taxon>
        <taxon>Endopterygota</taxon>
        <taxon>Diptera</taxon>
        <taxon>Nematocera</taxon>
        <taxon>Sciaroidea</taxon>
        <taxon>Sciaridae</taxon>
        <taxon>Pseudolycoriella</taxon>
    </lineage>
</organism>
<reference evidence="1" key="1">
    <citation type="submission" date="2022-07" db="EMBL/GenBank/DDBJ databases">
        <authorList>
            <person name="Trinca V."/>
            <person name="Uliana J.V.C."/>
            <person name="Torres T.T."/>
            <person name="Ward R.J."/>
            <person name="Monesi N."/>
        </authorList>
    </citation>
    <scope>NUCLEOTIDE SEQUENCE</scope>
    <source>
        <strain evidence="1">HSMRA1968</strain>
        <tissue evidence="1">Whole embryos</tissue>
    </source>
</reference>
<sequence length="60" mass="6337">MRWGLGGGLGVALGGTTIGGLAEGKHSQQFNLVLQLNTQIELLHAMALFKCYVSSVSYVT</sequence>
<name>A0A9Q0MSV1_9DIPT</name>
<gene>
    <name evidence="1" type="ORF">Bhyg_10088</name>
</gene>